<name>A0ABN1KTY2_CLOSU</name>
<dbReference type="Proteomes" id="UP001501047">
    <property type="component" value="Unassembled WGS sequence"/>
</dbReference>
<dbReference type="PROSITE" id="PS50126">
    <property type="entry name" value="S1"/>
    <property type="match status" value="1"/>
</dbReference>
<organism evidence="3 4">
    <name type="scientific">Clostridium subterminale</name>
    <dbReference type="NCBI Taxonomy" id="1550"/>
    <lineage>
        <taxon>Bacteria</taxon>
        <taxon>Bacillati</taxon>
        <taxon>Bacillota</taxon>
        <taxon>Clostridia</taxon>
        <taxon>Eubacteriales</taxon>
        <taxon>Clostridiaceae</taxon>
        <taxon>Clostridium</taxon>
    </lineage>
</organism>
<dbReference type="InterPro" id="IPR003029">
    <property type="entry name" value="S1_domain"/>
</dbReference>
<dbReference type="PANTHER" id="PTHR37296">
    <property type="entry name" value="CONSERVED VIRULENCE FACTOR B"/>
    <property type="match status" value="1"/>
</dbReference>
<dbReference type="InterPro" id="IPR039566">
    <property type="entry name" value="CvfB_S1_st"/>
</dbReference>
<evidence type="ECO:0000256" key="1">
    <source>
        <dbReference type="PIRNR" id="PIRNR012524"/>
    </source>
</evidence>
<evidence type="ECO:0000313" key="4">
    <source>
        <dbReference type="Proteomes" id="UP001501047"/>
    </source>
</evidence>
<comment type="similarity">
    <text evidence="1">Belongs to the CvfB family.</text>
</comment>
<sequence>MIELGKINTLKVSRSCEFGYYLDAEGKTTSEDILIPSGNIIGEIAVDDEVDVFLYRDSKDRPIATMKPVEAQVGDLAYLKVVDKTGIGYFVSIGIERDVLVPFREAPFELEVDKKYLFYLYVDKTNRIAATTRVDRYLHDTTHYNVGEEVEGVVYGKHSNGNLVVAIDNTFRGIILKSECYDDISIGDKIKARVKKYFDDGKIQITTRKPRLEEMGDLEEVILSYLKKNQGSMKFNDKTSPDDIKKYFKASKNAFKRSLGALMKKGLIEQDENGTRLKQKI</sequence>
<dbReference type="InterPro" id="IPR036388">
    <property type="entry name" value="WH-like_DNA-bd_sf"/>
</dbReference>
<dbReference type="Gene3D" id="2.40.50.140">
    <property type="entry name" value="Nucleic acid-binding proteins"/>
    <property type="match status" value="2"/>
</dbReference>
<dbReference type="SMART" id="SM00316">
    <property type="entry name" value="S1"/>
    <property type="match status" value="3"/>
</dbReference>
<dbReference type="InterPro" id="IPR040764">
    <property type="entry name" value="CvfB_WH"/>
</dbReference>
<dbReference type="Pfam" id="PF13509">
    <property type="entry name" value="S1_2"/>
    <property type="match status" value="2"/>
</dbReference>
<proteinExistence type="inferred from homology"/>
<evidence type="ECO:0000259" key="2">
    <source>
        <dbReference type="PROSITE" id="PS50126"/>
    </source>
</evidence>
<reference evidence="3 4" key="1">
    <citation type="journal article" date="2019" name="Int. J. Syst. Evol. Microbiol.">
        <title>The Global Catalogue of Microorganisms (GCM) 10K type strain sequencing project: providing services to taxonomists for standard genome sequencing and annotation.</title>
        <authorList>
            <consortium name="The Broad Institute Genomics Platform"/>
            <consortium name="The Broad Institute Genome Sequencing Center for Infectious Disease"/>
            <person name="Wu L."/>
            <person name="Ma J."/>
        </authorList>
    </citation>
    <scope>NUCLEOTIDE SEQUENCE [LARGE SCALE GENOMIC DNA]</scope>
    <source>
        <strain evidence="3 4">JCM 1417</strain>
    </source>
</reference>
<evidence type="ECO:0000313" key="3">
    <source>
        <dbReference type="EMBL" id="GAA0775896.1"/>
    </source>
</evidence>
<dbReference type="InterPro" id="IPR012340">
    <property type="entry name" value="NA-bd_OB-fold"/>
</dbReference>
<gene>
    <name evidence="3" type="ORF">GCM10008908_28320</name>
</gene>
<comment type="caution">
    <text evidence="3">The sequence shown here is derived from an EMBL/GenBank/DDBJ whole genome shotgun (WGS) entry which is preliminary data.</text>
</comment>
<dbReference type="InterPro" id="IPR014464">
    <property type="entry name" value="CvfB_fam"/>
</dbReference>
<dbReference type="RefSeq" id="WP_343827125.1">
    <property type="nucleotide sequence ID" value="NZ_BAAACI010000007.1"/>
</dbReference>
<dbReference type="EMBL" id="BAAACI010000007">
    <property type="protein sequence ID" value="GAA0775896.1"/>
    <property type="molecule type" value="Genomic_DNA"/>
</dbReference>
<dbReference type="PANTHER" id="PTHR37296:SF1">
    <property type="entry name" value="CONSERVED VIRULENCE FACTOR B"/>
    <property type="match status" value="1"/>
</dbReference>
<dbReference type="SUPFAM" id="SSF50249">
    <property type="entry name" value="Nucleic acid-binding proteins"/>
    <property type="match status" value="1"/>
</dbReference>
<accession>A0ABN1KTY2</accession>
<protein>
    <submittedName>
        <fullName evidence="3">S1 RNA-binding domain-containing protein</fullName>
    </submittedName>
</protein>
<feature type="domain" description="S1 motif" evidence="2">
    <location>
        <begin position="147"/>
        <end position="208"/>
    </location>
</feature>
<keyword evidence="4" id="KW-1185">Reference proteome</keyword>
<dbReference type="Pfam" id="PF17783">
    <property type="entry name" value="WHD_CvfB"/>
    <property type="match status" value="1"/>
</dbReference>
<dbReference type="Gene3D" id="1.10.10.10">
    <property type="entry name" value="Winged helix-like DNA-binding domain superfamily/Winged helix DNA-binding domain"/>
    <property type="match status" value="1"/>
</dbReference>
<dbReference type="PIRSF" id="PIRSF012524">
    <property type="entry name" value="YitL_S1"/>
    <property type="match status" value="1"/>
</dbReference>